<dbReference type="Gene3D" id="3.40.50.1820">
    <property type="entry name" value="alpha/beta hydrolase"/>
    <property type="match status" value="1"/>
</dbReference>
<dbReference type="EMBL" id="CAJNOE010000940">
    <property type="protein sequence ID" value="CAF1362623.1"/>
    <property type="molecule type" value="Genomic_DNA"/>
</dbReference>
<protein>
    <recommendedName>
        <fullName evidence="4">AB hydrolase-1 domain-containing protein</fullName>
    </recommendedName>
</protein>
<dbReference type="GO" id="GO:0047372">
    <property type="term" value="F:monoacylglycerol lipase activity"/>
    <property type="evidence" value="ECO:0007669"/>
    <property type="project" value="TreeGrafter"/>
</dbReference>
<feature type="transmembrane region" description="Helical" evidence="3">
    <location>
        <begin position="12"/>
        <end position="30"/>
    </location>
</feature>
<dbReference type="SUPFAM" id="SSF53474">
    <property type="entry name" value="alpha/beta-Hydrolases"/>
    <property type="match status" value="1"/>
</dbReference>
<keyword evidence="3" id="KW-0472">Membrane</keyword>
<dbReference type="InterPro" id="IPR000073">
    <property type="entry name" value="AB_hydrolase_1"/>
</dbReference>
<dbReference type="PANTHER" id="PTHR10794">
    <property type="entry name" value="ABHYDROLASE DOMAIN-CONTAINING PROTEIN"/>
    <property type="match status" value="1"/>
</dbReference>
<dbReference type="InterPro" id="IPR029058">
    <property type="entry name" value="AB_hydrolase_fold"/>
</dbReference>
<gene>
    <name evidence="5" type="ORF">IZO911_LOCUS37405</name>
    <name evidence="6" type="ORF">KXQ929_LOCUS17836</name>
</gene>
<feature type="active site" description="Charge relay system" evidence="2">
    <location>
        <position position="354"/>
    </location>
</feature>
<comment type="caution">
    <text evidence="5">The sequence shown here is derived from an EMBL/GenBank/DDBJ whole genome shotgun (WGS) entry which is preliminary data.</text>
</comment>
<dbReference type="InterPro" id="IPR050960">
    <property type="entry name" value="AB_hydrolase_4_sf"/>
</dbReference>
<dbReference type="AlphaFoldDB" id="A0A815I359"/>
<proteinExistence type="inferred from homology"/>
<dbReference type="GO" id="GO:0051792">
    <property type="term" value="P:medium-chain fatty acid biosynthetic process"/>
    <property type="evidence" value="ECO:0007669"/>
    <property type="project" value="TreeGrafter"/>
</dbReference>
<evidence type="ECO:0000313" key="5">
    <source>
        <dbReference type="EMBL" id="CAF1362623.1"/>
    </source>
</evidence>
<dbReference type="PANTHER" id="PTHR10794:SF63">
    <property type="entry name" value="ALPHA_BETA HYDROLASE 1, ISOFORM A"/>
    <property type="match status" value="1"/>
</dbReference>
<feature type="domain" description="AB hydrolase-1" evidence="4">
    <location>
        <begin position="112"/>
        <end position="358"/>
    </location>
</feature>
<dbReference type="GO" id="GO:0051793">
    <property type="term" value="P:medium-chain fatty acid catabolic process"/>
    <property type="evidence" value="ECO:0007669"/>
    <property type="project" value="TreeGrafter"/>
</dbReference>
<evidence type="ECO:0000313" key="7">
    <source>
        <dbReference type="Proteomes" id="UP000663860"/>
    </source>
</evidence>
<dbReference type="InterPro" id="IPR012020">
    <property type="entry name" value="ABHD4"/>
</dbReference>
<dbReference type="Proteomes" id="UP000663860">
    <property type="component" value="Unassembled WGS sequence"/>
</dbReference>
<evidence type="ECO:0000256" key="2">
    <source>
        <dbReference type="PIRSR" id="PIRSR005211-1"/>
    </source>
</evidence>
<evidence type="ECO:0000256" key="1">
    <source>
        <dbReference type="ARBA" id="ARBA00010884"/>
    </source>
</evidence>
<feature type="active site" description="Charge relay system" evidence="2">
    <location>
        <position position="194"/>
    </location>
</feature>
<evidence type="ECO:0000256" key="3">
    <source>
        <dbReference type="SAM" id="Phobius"/>
    </source>
</evidence>
<dbReference type="PIRSF" id="PIRSF005211">
    <property type="entry name" value="Ab_hydro_YheT"/>
    <property type="match status" value="1"/>
</dbReference>
<keyword evidence="3" id="KW-0812">Transmembrane</keyword>
<name>A0A815I359_9BILA</name>
<dbReference type="GO" id="GO:0008126">
    <property type="term" value="F:acetylesterase activity"/>
    <property type="evidence" value="ECO:0007669"/>
    <property type="project" value="TreeGrafter"/>
</dbReference>
<sequence>MWSHLKDNSQTLLFLIPSTITIAGLLWRTIKRYPSIIIMQSTKENEFLINQCPSFAQYRPTPWIFSGHLMTILGVFFRPLPTLSFERILLKVDNTGGTIAMDWHSRPYVRQPILLILHGLTGGSDNEYVRWMILAASKKFNLCCVVSHARGCGKSKLTTAKSFCAANTDDVRASVKYIRSIIGEETPIFAVGYSLGAGILTKYLGEEGTQCSIQGAIICCASFNMHLSTSNLEQWLNTRVYNRSLTNNLIRYLQRHEEHFIKPDSNINFDISHAYQSKTVREFDKRVIVPIFGFRDVEHYYTEASSNKWLKYIRIPTLVLSAMDDPICPIDGLPVEDVLQNSSIIAIKTLEGGHVSYLQGWWPKSFSYDNIVVIDYIKARLKQMNYQWNEKMDEQSTIDISILEQ</sequence>
<reference evidence="5" key="1">
    <citation type="submission" date="2021-02" db="EMBL/GenBank/DDBJ databases">
        <authorList>
            <person name="Nowell W R."/>
        </authorList>
    </citation>
    <scope>NUCLEOTIDE SEQUENCE</scope>
</reference>
<accession>A0A815I359</accession>
<keyword evidence="3" id="KW-1133">Transmembrane helix</keyword>
<dbReference type="Pfam" id="PF00561">
    <property type="entry name" value="Abhydrolase_1"/>
    <property type="match status" value="1"/>
</dbReference>
<dbReference type="Proteomes" id="UP000663868">
    <property type="component" value="Unassembled WGS sequence"/>
</dbReference>
<comment type="similarity">
    <text evidence="1">Belongs to the AB hydrolase superfamily. AB hydrolase 4 family.</text>
</comment>
<dbReference type="EMBL" id="CAJOBB010001136">
    <property type="protein sequence ID" value="CAF3814535.1"/>
    <property type="molecule type" value="Genomic_DNA"/>
</dbReference>
<evidence type="ECO:0000313" key="6">
    <source>
        <dbReference type="EMBL" id="CAF3814535.1"/>
    </source>
</evidence>
<organism evidence="5 7">
    <name type="scientific">Adineta steineri</name>
    <dbReference type="NCBI Taxonomy" id="433720"/>
    <lineage>
        <taxon>Eukaryota</taxon>
        <taxon>Metazoa</taxon>
        <taxon>Spiralia</taxon>
        <taxon>Gnathifera</taxon>
        <taxon>Rotifera</taxon>
        <taxon>Eurotatoria</taxon>
        <taxon>Bdelloidea</taxon>
        <taxon>Adinetida</taxon>
        <taxon>Adinetidae</taxon>
        <taxon>Adineta</taxon>
    </lineage>
</organism>
<feature type="active site" description="Charge relay system" evidence="2">
    <location>
        <position position="325"/>
    </location>
</feature>
<evidence type="ECO:0000259" key="4">
    <source>
        <dbReference type="Pfam" id="PF00561"/>
    </source>
</evidence>